<feature type="domain" description="BPTI/Kunitz inhibitor" evidence="12">
    <location>
        <begin position="429"/>
        <end position="485"/>
    </location>
</feature>
<feature type="domain" description="Antistasin-like" evidence="14">
    <location>
        <begin position="1570"/>
        <end position="1595"/>
    </location>
</feature>
<comment type="subcellular location">
    <subcellularLocation>
        <location evidence="1">Cell membrane</location>
    </subcellularLocation>
</comment>
<keyword evidence="9" id="KW-0393">Immunoglobulin domain</keyword>
<feature type="domain" description="BPTI/Kunitz inhibitor" evidence="12">
    <location>
        <begin position="950"/>
        <end position="1007"/>
    </location>
</feature>
<feature type="domain" description="BPTI/Kunitz inhibitor" evidence="12">
    <location>
        <begin position="891"/>
        <end position="941"/>
    </location>
</feature>
<evidence type="ECO:0000256" key="9">
    <source>
        <dbReference type="ARBA" id="ARBA00023319"/>
    </source>
</evidence>
<feature type="compositionally biased region" description="Low complexity" evidence="10">
    <location>
        <begin position="289"/>
        <end position="358"/>
    </location>
</feature>
<evidence type="ECO:0000256" key="1">
    <source>
        <dbReference type="ARBA" id="ARBA00004236"/>
    </source>
</evidence>
<feature type="chain" id="PRO_5013261189" description="Papilin" evidence="11">
    <location>
        <begin position="31"/>
        <end position="1679"/>
    </location>
</feature>
<keyword evidence="5" id="KW-0722">Serine protease inhibitor</keyword>
<dbReference type="EMBL" id="NIVC01000337">
    <property type="protein sequence ID" value="PAA85311.1"/>
    <property type="molecule type" value="Genomic_DNA"/>
</dbReference>
<dbReference type="Gene3D" id="2.60.40.10">
    <property type="entry name" value="Immunoglobulins"/>
    <property type="match status" value="2"/>
</dbReference>
<keyword evidence="8" id="KW-0325">Glycoprotein</keyword>
<dbReference type="InterPro" id="IPR020901">
    <property type="entry name" value="Prtase_inh_Kunz-CS"/>
</dbReference>
<dbReference type="SUPFAM" id="SSF57362">
    <property type="entry name" value="BPTI-like"/>
    <property type="match status" value="7"/>
</dbReference>
<dbReference type="InterPro" id="IPR003598">
    <property type="entry name" value="Ig_sub2"/>
</dbReference>
<dbReference type="PROSITE" id="PS50279">
    <property type="entry name" value="BPTI_KUNITZ_2"/>
    <property type="match status" value="6"/>
</dbReference>
<organism evidence="16 17">
    <name type="scientific">Macrostomum lignano</name>
    <dbReference type="NCBI Taxonomy" id="282301"/>
    <lineage>
        <taxon>Eukaryota</taxon>
        <taxon>Metazoa</taxon>
        <taxon>Spiralia</taxon>
        <taxon>Lophotrochozoa</taxon>
        <taxon>Platyhelminthes</taxon>
        <taxon>Rhabditophora</taxon>
        <taxon>Macrostomorpha</taxon>
        <taxon>Macrostomida</taxon>
        <taxon>Macrostomidae</taxon>
        <taxon>Macrostomum</taxon>
    </lineage>
</organism>
<evidence type="ECO:0000256" key="11">
    <source>
        <dbReference type="SAM" id="SignalP"/>
    </source>
</evidence>
<dbReference type="PANTHER" id="PTHR10083">
    <property type="entry name" value="KUNITZ-TYPE PROTEASE INHIBITOR-RELATED"/>
    <property type="match status" value="1"/>
</dbReference>
<feature type="domain" description="BPTI/Kunitz inhibitor" evidence="12">
    <location>
        <begin position="635"/>
        <end position="688"/>
    </location>
</feature>
<keyword evidence="7" id="KW-1015">Disulfide bond</keyword>
<evidence type="ECO:0000313" key="16">
    <source>
        <dbReference type="EMBL" id="PAA85311.1"/>
    </source>
</evidence>
<comment type="caution">
    <text evidence="16">The sequence shown here is derived from an EMBL/GenBank/DDBJ whole genome shotgun (WGS) entry which is preliminary data.</text>
</comment>
<dbReference type="InterPro" id="IPR050098">
    <property type="entry name" value="TFPI/VKTCI-like"/>
</dbReference>
<evidence type="ECO:0000256" key="7">
    <source>
        <dbReference type="ARBA" id="ARBA00023157"/>
    </source>
</evidence>
<dbReference type="PRINTS" id="PR00759">
    <property type="entry name" value="BASICPTASE"/>
</dbReference>
<feature type="compositionally biased region" description="Polar residues" evidence="10">
    <location>
        <begin position="370"/>
        <end position="388"/>
    </location>
</feature>
<dbReference type="InterPro" id="IPR013783">
    <property type="entry name" value="Ig-like_fold"/>
</dbReference>
<dbReference type="PROSITE" id="PS00280">
    <property type="entry name" value="BPTI_KUNITZ_1"/>
    <property type="match status" value="3"/>
</dbReference>
<feature type="domain" description="Ig-like" evidence="13">
    <location>
        <begin position="1382"/>
        <end position="1464"/>
    </location>
</feature>
<dbReference type="PROSITE" id="PS51390">
    <property type="entry name" value="WAP"/>
    <property type="match status" value="1"/>
</dbReference>
<feature type="domain" description="WAP" evidence="15">
    <location>
        <begin position="1199"/>
        <end position="1248"/>
    </location>
</feature>
<dbReference type="GO" id="GO:0005886">
    <property type="term" value="C:plasma membrane"/>
    <property type="evidence" value="ECO:0007669"/>
    <property type="project" value="UniProtKB-SubCell"/>
</dbReference>
<dbReference type="InterPro" id="IPR008197">
    <property type="entry name" value="WAP_dom"/>
</dbReference>
<dbReference type="InterPro" id="IPR004094">
    <property type="entry name" value="Antistasin-like"/>
</dbReference>
<dbReference type="GO" id="GO:0004867">
    <property type="term" value="F:serine-type endopeptidase inhibitor activity"/>
    <property type="evidence" value="ECO:0007669"/>
    <property type="project" value="UniProtKB-KW"/>
</dbReference>
<reference evidence="16 17" key="1">
    <citation type="submission" date="2017-06" db="EMBL/GenBank/DDBJ databases">
        <title>A platform for efficient transgenesis in Macrostomum lignano, a flatworm model organism for stem cell research.</title>
        <authorList>
            <person name="Berezikov E."/>
        </authorList>
    </citation>
    <scope>NUCLEOTIDE SEQUENCE [LARGE SCALE GENOMIC DNA]</scope>
    <source>
        <strain evidence="16">DV1</strain>
        <tissue evidence="16">Whole organism</tissue>
    </source>
</reference>
<feature type="compositionally biased region" description="Low complexity" evidence="10">
    <location>
        <begin position="72"/>
        <end position="281"/>
    </location>
</feature>
<feature type="region of interest" description="Disordered" evidence="10">
    <location>
        <begin position="53"/>
        <end position="419"/>
    </location>
</feature>
<dbReference type="PROSITE" id="PS51252">
    <property type="entry name" value="ANTISTASIN"/>
    <property type="match status" value="1"/>
</dbReference>
<evidence type="ECO:0000256" key="3">
    <source>
        <dbReference type="ARBA" id="ARBA00022690"/>
    </source>
</evidence>
<evidence type="ECO:0000256" key="4">
    <source>
        <dbReference type="ARBA" id="ARBA00022737"/>
    </source>
</evidence>
<dbReference type="SUPFAM" id="SSF48726">
    <property type="entry name" value="Immunoglobulin"/>
    <property type="match status" value="2"/>
</dbReference>
<dbReference type="Pfam" id="PF13927">
    <property type="entry name" value="Ig_3"/>
    <property type="match status" value="1"/>
</dbReference>
<keyword evidence="11" id="KW-0732">Signal</keyword>
<dbReference type="FunFam" id="4.10.410.10:FF:000004">
    <property type="entry name" value="Tissue factor pathway inhibitor"/>
    <property type="match status" value="1"/>
</dbReference>
<feature type="domain" description="BPTI/Kunitz inhibitor" evidence="12">
    <location>
        <begin position="572"/>
        <end position="626"/>
    </location>
</feature>
<evidence type="ECO:0000256" key="10">
    <source>
        <dbReference type="SAM" id="MobiDB-lite"/>
    </source>
</evidence>
<protein>
    <recommendedName>
        <fullName evidence="18">Papilin</fullName>
    </recommendedName>
</protein>
<dbReference type="PROSITE" id="PS50835">
    <property type="entry name" value="IG_LIKE"/>
    <property type="match status" value="2"/>
</dbReference>
<keyword evidence="3" id="KW-0646">Protease inhibitor</keyword>
<dbReference type="SMART" id="SM00131">
    <property type="entry name" value="KU"/>
    <property type="match status" value="6"/>
</dbReference>
<evidence type="ECO:0000256" key="8">
    <source>
        <dbReference type="ARBA" id="ARBA00023180"/>
    </source>
</evidence>
<dbReference type="Pfam" id="PF07679">
    <property type="entry name" value="I-set"/>
    <property type="match status" value="1"/>
</dbReference>
<name>A0A267GH01_9PLAT</name>
<evidence type="ECO:0000259" key="13">
    <source>
        <dbReference type="PROSITE" id="PS50835"/>
    </source>
</evidence>
<accession>A0A267GH01</accession>
<feature type="compositionally biased region" description="Polar residues" evidence="10">
    <location>
        <begin position="53"/>
        <end position="71"/>
    </location>
</feature>
<dbReference type="FunFam" id="2.60.40.10:FF:000005">
    <property type="entry name" value="Neuronal cell adhesion molecule"/>
    <property type="match status" value="1"/>
</dbReference>
<keyword evidence="17" id="KW-1185">Reference proteome</keyword>
<dbReference type="InterPro" id="IPR013098">
    <property type="entry name" value="Ig_I-set"/>
</dbReference>
<dbReference type="InterPro" id="IPR003599">
    <property type="entry name" value="Ig_sub"/>
</dbReference>
<evidence type="ECO:0000313" key="17">
    <source>
        <dbReference type="Proteomes" id="UP000215902"/>
    </source>
</evidence>
<dbReference type="OrthoDB" id="4473401at2759"/>
<feature type="domain" description="BPTI/Kunitz inhibitor" evidence="12">
    <location>
        <begin position="723"/>
        <end position="777"/>
    </location>
</feature>
<dbReference type="Gene3D" id="2.10.22.10">
    <property type="entry name" value="Antistasin, domain 1"/>
    <property type="match status" value="1"/>
</dbReference>
<feature type="region of interest" description="Disordered" evidence="10">
    <location>
        <begin position="1037"/>
        <end position="1056"/>
    </location>
</feature>
<gene>
    <name evidence="16" type="ORF">BOX15_Mlig004694g1</name>
</gene>
<keyword evidence="2" id="KW-1003">Cell membrane</keyword>
<keyword evidence="4" id="KW-0677">Repeat</keyword>
<keyword evidence="6" id="KW-0472">Membrane</keyword>
<dbReference type="Proteomes" id="UP000215902">
    <property type="component" value="Unassembled WGS sequence"/>
</dbReference>
<evidence type="ECO:0008006" key="18">
    <source>
        <dbReference type="Google" id="ProtNLM"/>
    </source>
</evidence>
<dbReference type="Pfam" id="PF00014">
    <property type="entry name" value="Kunitz_BPTI"/>
    <property type="match status" value="5"/>
</dbReference>
<dbReference type="InterPro" id="IPR036179">
    <property type="entry name" value="Ig-like_dom_sf"/>
</dbReference>
<dbReference type="PANTHER" id="PTHR10083:SF374">
    <property type="entry name" value="BPTI_KUNITZ INHIBITOR DOMAIN-CONTAINING PROTEIN"/>
    <property type="match status" value="1"/>
</dbReference>
<evidence type="ECO:0000259" key="12">
    <source>
        <dbReference type="PROSITE" id="PS50279"/>
    </source>
</evidence>
<dbReference type="GO" id="GO:0005615">
    <property type="term" value="C:extracellular space"/>
    <property type="evidence" value="ECO:0007669"/>
    <property type="project" value="TreeGrafter"/>
</dbReference>
<feature type="signal peptide" evidence="11">
    <location>
        <begin position="1"/>
        <end position="30"/>
    </location>
</feature>
<feature type="compositionally biased region" description="Basic and acidic residues" evidence="10">
    <location>
        <begin position="359"/>
        <end position="368"/>
    </location>
</feature>
<proteinExistence type="predicted"/>
<dbReference type="InterPro" id="IPR007110">
    <property type="entry name" value="Ig-like_dom"/>
</dbReference>
<evidence type="ECO:0000259" key="14">
    <source>
        <dbReference type="PROSITE" id="PS51252"/>
    </source>
</evidence>
<dbReference type="SMART" id="SM00408">
    <property type="entry name" value="IGc2"/>
    <property type="match status" value="2"/>
</dbReference>
<evidence type="ECO:0000259" key="15">
    <source>
        <dbReference type="PROSITE" id="PS51390"/>
    </source>
</evidence>
<dbReference type="CDD" id="cd00109">
    <property type="entry name" value="Kunitz-type"/>
    <property type="match status" value="3"/>
</dbReference>
<feature type="compositionally biased region" description="Polar residues" evidence="10">
    <location>
        <begin position="395"/>
        <end position="419"/>
    </location>
</feature>
<evidence type="ECO:0000256" key="2">
    <source>
        <dbReference type="ARBA" id="ARBA00022475"/>
    </source>
</evidence>
<dbReference type="InterPro" id="IPR002223">
    <property type="entry name" value="Kunitz_BPTI"/>
</dbReference>
<evidence type="ECO:0000256" key="5">
    <source>
        <dbReference type="ARBA" id="ARBA00022900"/>
    </source>
</evidence>
<feature type="domain" description="Ig-like" evidence="13">
    <location>
        <begin position="1288"/>
        <end position="1378"/>
    </location>
</feature>
<dbReference type="SMART" id="SM00217">
    <property type="entry name" value="WAP"/>
    <property type="match status" value="1"/>
</dbReference>
<dbReference type="Gene3D" id="4.10.410.10">
    <property type="entry name" value="Pancreatic trypsin inhibitor Kunitz domain"/>
    <property type="match status" value="6"/>
</dbReference>
<dbReference type="InterPro" id="IPR036880">
    <property type="entry name" value="Kunitz_BPTI_sf"/>
</dbReference>
<sequence length="1679" mass="184498">MTVRNRTPFATGVAAALVLVLLTTISAAEAQTDQTETSGVAGTTQVMQPAINEEQTTEQPIATEELTTNNGPTTTTEEPTTATEEPTTTTEEPTTTTEEPTTTTEEPTTTTEEPTTTTEKPTTTTEEPTTTTEEPTTTTEEPTTTTEEPTTTIEEPTTTTEEPTTTTEEPTTTIEEPTTTTEEPTTTTEEPTTTTEEPTTTIEEPTTTTEEPTTTTEEPTTTTEEPTTTTEEPTTTTEEPTTTTEEPTTTIEEPTTTTEEPTTTTEEPTTTTEEPTTTIEEPTTKTEEPTTTTEEPTTTTEEPTTTTEEPTTTTEELTTTTEELTTTTEEPTTTTEEPTTTTEEPTTTTEEPTTTTEEPTTKTEEPTKESMATTESGSRVITTMNTPPGSRGRQNETGSGRSAGQLNPLVPTSQPTPSDSMPILNFEPCRQETSQGDHINGMSDSRAITVYGYQPNQGRCMPYNYYGSAGSSNRFDSIESCENSCQRRFEQSSNINCSFEEATDCIDYDSSKYSSSSLVYYYVKKIGTCIQAVLKDTAECSRLGETKFFQQKQACSDLCVRPATDSVIQDRCFAVFKSEKDGTFCPFREKKYFYNEQTKQCISRQACGTEVVSNSFASLEECQKFCLPRSVAELCSLPRDPGSCEFQGKKLLRYYYDSEQLKCQPFSYSGCHGNKNRFFDEADCRKTCVVAAATAPPPRTSLNSSRLPTADDQPPLLVEGSVCRLPPSAGSCPMTDGKRLLRYFYDPTKDECRTFKYTGCGGNGNNFETGEDCHYACRNYNSSRQPLCQSTAPACPPGSLCEAHQKLCSGSWMALDMMQDRCQLPKDAPTPPSAETETRNTANSQGQGFYFDYKTFNCYQSMGRHGIGMNFFKSWDECKSFCYPEKRHLICFLESDPGPCKVNLKRYYFNQTTGACEEMTYGGCLGNRNRFLTMSECKNMCEDQLQRDPCLYPPSHGQICPGQTPEVSRKVMYFYRGSTKNCYEFTYNGCGGSRNLFASGEQCKEQCRASRVVKMRRPRGKASARSAAPTAARLLATTTSATTTTSDPTTTAMEAPTPTTTFGMEKCLSESPEVVTKTPAASCPDGKLQKVFVFKKETFSCEVFQSALEFCGDTELRGAAFWSRSACESACPVATKKCPTSSPCPTDCKYKRSVQQLDSSGCLICRCFDPCEGKCPPTERCKASCNDEQCSEVNAKCLALTRSGDCPPLKISGDACERQCDFDLDCPDERQKCCQSGCAQGRSCQNPYLTPPPPTTNRPPQVPCDKTPHGCCPDGETTADNPSLTNCPPFAPKSKFPSPMQSIVVLEGVRLKLDCGFLAVPKPTVMWLKDNRPVVQDQRVRIDGQKLKLRQVTESDSGEYECSAYNSEGQAARKISLAVQVPATILSLEAPEQPLLVRGEQIQLICNATGKPKPEIRWLKYDQTIPGEIADTLNLTVGPAAVAEYTCRAENEAGPPVQAKTSIEFREPLRAAVEVISPAGKTEEGGRIRLQSQLKAGYPAPFLYLWFKEVQQSESSTNGSVATAAPLGTGMSLDLDPLKLSHSGRYFLRVTNQFETVESERVTVTVMSQCGDVLCDTRCRYGYQRDNKTCSTCQCINPCQDNTCNKGQVCRPFCLDINDCTKFQTECISADTPPPDCLDQDAEYCSLVLQNDARACEYAQAQCCSSCFAHSLARSRDED</sequence>
<evidence type="ECO:0000256" key="6">
    <source>
        <dbReference type="ARBA" id="ARBA00023136"/>
    </source>
</evidence>
<dbReference type="STRING" id="282301.A0A267GH01"/>
<dbReference type="SMART" id="SM00409">
    <property type="entry name" value="IG"/>
    <property type="match status" value="3"/>
</dbReference>